<comment type="caution">
    <text evidence="1">The sequence shown here is derived from an EMBL/GenBank/DDBJ whole genome shotgun (WGS) entry which is preliminary data.</text>
</comment>
<accession>A0ABV5JPQ4</accession>
<evidence type="ECO:0008006" key="3">
    <source>
        <dbReference type="Google" id="ProtNLM"/>
    </source>
</evidence>
<organism evidence="1 2">
    <name type="scientific">Dietzia aerolata</name>
    <dbReference type="NCBI Taxonomy" id="595984"/>
    <lineage>
        <taxon>Bacteria</taxon>
        <taxon>Bacillati</taxon>
        <taxon>Actinomycetota</taxon>
        <taxon>Actinomycetes</taxon>
        <taxon>Mycobacteriales</taxon>
        <taxon>Dietziaceae</taxon>
        <taxon>Dietzia</taxon>
    </lineage>
</organism>
<protein>
    <recommendedName>
        <fullName evidence="3">DUF559 domain-containing protein</fullName>
    </recommendedName>
</protein>
<dbReference type="EMBL" id="JBHMDY010000004">
    <property type="protein sequence ID" value="MFB9259726.1"/>
    <property type="molecule type" value="Genomic_DNA"/>
</dbReference>
<keyword evidence="2" id="KW-1185">Reference proteome</keyword>
<evidence type="ECO:0000313" key="2">
    <source>
        <dbReference type="Proteomes" id="UP001589700"/>
    </source>
</evidence>
<proteinExistence type="predicted"/>
<gene>
    <name evidence="1" type="ORF">ACFFVD_07915</name>
</gene>
<evidence type="ECO:0000313" key="1">
    <source>
        <dbReference type="EMBL" id="MFB9259726.1"/>
    </source>
</evidence>
<name>A0ABV5JPQ4_9ACTN</name>
<reference evidence="1 2" key="1">
    <citation type="submission" date="2024-09" db="EMBL/GenBank/DDBJ databases">
        <authorList>
            <person name="Sun Q."/>
            <person name="Mori K."/>
        </authorList>
    </citation>
    <scope>NUCLEOTIDE SEQUENCE [LARGE SCALE GENOMIC DNA]</scope>
    <source>
        <strain evidence="1 2">CCM 7659</strain>
    </source>
</reference>
<dbReference type="Proteomes" id="UP001589700">
    <property type="component" value="Unassembled WGS sequence"/>
</dbReference>
<dbReference type="RefSeq" id="WP_182632347.1">
    <property type="nucleotide sequence ID" value="NZ_JAALDM010000134.1"/>
</dbReference>
<sequence length="295" mass="32886">MREKDHDLPAPFRGSHARSAGALTSHQLRIRHRRLFPDVYCDASLNTEPELLVRAAGLWAPAGGIIAGSAAGLLHRERWFSPEEVTRAVDIYVPGTPRPTPGVRLRRLRSPLPAAQLSRFEGLIATSPARTAIDMARWEDDDDTAIAKIDAVCNRTGTSVRDVAALAARLRGVNGLPRVRTLLRSCDGRADSPPETRLRLLLCRSDLPDPTPQLEIRNEFGAKIAVADLGYEREKVAIFYDSELHRRREIWEFDAWANAELDEIGWQNLRITAPMMRSPATLLRKVGAALERGRI</sequence>